<proteinExistence type="inferred from homology"/>
<dbReference type="FunFam" id="3.40.50.300:FF:000205">
    <property type="entry name" value="ABC transporter B family member 4"/>
    <property type="match status" value="1"/>
</dbReference>
<dbReference type="CDD" id="cd03249">
    <property type="entry name" value="ABC_MTABC3_MDL1_MDL2"/>
    <property type="match status" value="2"/>
</dbReference>
<evidence type="ECO:0000256" key="7">
    <source>
        <dbReference type="ARBA" id="ARBA00022840"/>
    </source>
</evidence>
<evidence type="ECO:0000256" key="2">
    <source>
        <dbReference type="ARBA" id="ARBA00007577"/>
    </source>
</evidence>
<dbReference type="InterPro" id="IPR003593">
    <property type="entry name" value="AAA+_ATPase"/>
</dbReference>
<evidence type="ECO:0000256" key="8">
    <source>
        <dbReference type="ARBA" id="ARBA00022989"/>
    </source>
</evidence>
<sequence length="1385" mass="149066">MGKPEDDMAVRRSSGSIAMLTYVTGFDAFLMTTAMIFACGAGTAQSCFLLFFQDLLSTAGASQATGGDVDMELVGRTCLWMVVLGGVMGSSCFIFYTTGSIAAARQKAAWKKAVMRGVLRQEVGWFDMSKPEELATMLTESVEVIFKGLGGEVYLIFLALGLAVSGISIGFSKNWHVALVMLAGTPLCGLAFVFMVTVLSRSSKQRLQDYATAGGIATEALVSMRTVASFGLEEQVIRKYEVQLHKSKKADIRSSPIKGFATGLALSSVLLLQIIGFLYGGYTMSNEAIESGFDYVLHNVSLLDGARASPYAAEEFGSGGLSELRYCSSESNIPVTVTTSDVCPEGTRPWRMTCFVADELYQFNASGLAVFGWKGSILQALGMPTWDAFREYTKQEAPPEYIAQNPQYFGCMNNPAVILIAILCVMNGAIGFGQVGPMGQAFAKGRVAALKLIEIAQRATAIDPLDDDGDQLLQVRGDVSLKDVVFAYPAAPEHTVCNGLSLDVAAGQTAALCGASGSGKSTVIHLLERFYDPMAGTVLLDGVDIKTLNVRWLRQQLGLVGQEPVLFVGSVAENIAYGREGVSEEEVVAAAKMANAHEFVTRDLSDGYSTQVGQRGGKLSGGQKQRIAIARAIIKRPSVLLLDEATSALDNESERVVQAALDELMALKQRTTIVIAHRLSTIQNADKIMVMERGKVVEEGSHHELITRGGAYHRLVQKQNQQEKQEVASKPSRSEQPHWMRTEAEPARVPTAETQQAALVPRRHKVAPAQTNLGEPLLAVDEGGASTNMSKSGLAMRVLRMQKESWGLMLLGVFFAFGSGGLPLVSFYYMTKVFTAMFQLNPHQTESDLLVDSGIVIALCGGIIACFVLDSSSFGISGARLTSKMRSQGIRSFLRQEMGFFDQESNSASELTTFLSEKVTLVEALTGGSLQALLRMATCIITLLLFTFIFGPWQLALSLFVLLPGIIIVSLLVIIVLGGGQDKLKEQAGQEVDGEKASVKMDAGRMVSEVVLSIRTVASFTAEQRFFAAYSNSSDRLVGLDIRAALVNGVAFGVANAALMFIFAFMYYYGMWLITVQQTDFTGMNVPLFMMIGGMMTIIAGLSSLKDPQIASAAAERFFNSVDRVSSIDPSLPGQIQLSEVRGEVSLKDVVFSYPSAPEHTVCNGLSLNVSAGQTAALCGASGSGKSTVIHLLERFYDPMAGTVLLDGVDIKTLNVRWLRQQLGLVGQEPVLFNGSVAENIAYGREGVSEEEVVAAAKMANAHEFVTRDLSDGYNTQVGAGGGKLSGGQKQRVAIARAIIKRPSVLLLDEATSALDNESERVVQAALDELMALKQRTTIVIAHRLSTIQNADKIMVMERGKVVEEGTHLQLIELNGVYADLAALH</sequence>
<dbReference type="GO" id="GO:0005524">
    <property type="term" value="F:ATP binding"/>
    <property type="evidence" value="ECO:0007669"/>
    <property type="project" value="UniProtKB-KW"/>
</dbReference>
<dbReference type="InterPro" id="IPR027417">
    <property type="entry name" value="P-loop_NTPase"/>
</dbReference>
<evidence type="ECO:0000256" key="9">
    <source>
        <dbReference type="ARBA" id="ARBA00023136"/>
    </source>
</evidence>
<feature type="transmembrane region" description="Helical" evidence="11">
    <location>
        <begin position="849"/>
        <end position="876"/>
    </location>
</feature>
<keyword evidence="5" id="KW-0677">Repeat</keyword>
<keyword evidence="6" id="KW-0547">Nucleotide-binding</keyword>
<dbReference type="CDD" id="cd18578">
    <property type="entry name" value="ABC_6TM_Pgp_ABCB1_D2_like"/>
    <property type="match status" value="1"/>
</dbReference>
<feature type="transmembrane region" description="Helical" evidence="11">
    <location>
        <begin position="806"/>
        <end position="829"/>
    </location>
</feature>
<evidence type="ECO:0000313" key="15">
    <source>
        <dbReference type="Proteomes" id="UP001515480"/>
    </source>
</evidence>
<dbReference type="Pfam" id="PF00664">
    <property type="entry name" value="ABC_membrane"/>
    <property type="match status" value="2"/>
</dbReference>
<feature type="transmembrane region" description="Helical" evidence="11">
    <location>
        <begin position="20"/>
        <end position="53"/>
    </location>
</feature>
<accession>A0AB34II86</accession>
<gene>
    <name evidence="14" type="ORF">AB1Y20_014058</name>
</gene>
<dbReference type="PROSITE" id="PS00211">
    <property type="entry name" value="ABC_TRANSPORTER_1"/>
    <property type="match status" value="2"/>
</dbReference>
<evidence type="ECO:0000256" key="5">
    <source>
        <dbReference type="ARBA" id="ARBA00022737"/>
    </source>
</evidence>
<dbReference type="Gene3D" id="1.20.1560.10">
    <property type="entry name" value="ABC transporter type 1, transmembrane domain"/>
    <property type="match status" value="2"/>
</dbReference>
<keyword evidence="4 11" id="KW-0812">Transmembrane</keyword>
<evidence type="ECO:0000256" key="10">
    <source>
        <dbReference type="SAM" id="MobiDB-lite"/>
    </source>
</evidence>
<dbReference type="GO" id="GO:0005743">
    <property type="term" value="C:mitochondrial inner membrane"/>
    <property type="evidence" value="ECO:0007669"/>
    <property type="project" value="TreeGrafter"/>
</dbReference>
<evidence type="ECO:0000256" key="1">
    <source>
        <dbReference type="ARBA" id="ARBA00004141"/>
    </source>
</evidence>
<dbReference type="EMBL" id="JBGBPQ010000027">
    <property type="protein sequence ID" value="KAL1498748.1"/>
    <property type="molecule type" value="Genomic_DNA"/>
</dbReference>
<feature type="transmembrane region" description="Helical" evidence="11">
    <location>
        <begin position="177"/>
        <end position="199"/>
    </location>
</feature>
<feature type="domain" description="ABC transporter" evidence="12">
    <location>
        <begin position="479"/>
        <end position="718"/>
    </location>
</feature>
<dbReference type="GO" id="GO:0090374">
    <property type="term" value="P:oligopeptide export from mitochondrion"/>
    <property type="evidence" value="ECO:0007669"/>
    <property type="project" value="TreeGrafter"/>
</dbReference>
<dbReference type="PANTHER" id="PTHR43394:SF11">
    <property type="entry name" value="ATP-BINDING CASSETTE TRANSPORTER"/>
    <property type="match status" value="1"/>
</dbReference>
<dbReference type="PROSITE" id="PS50893">
    <property type="entry name" value="ABC_TRANSPORTER_2"/>
    <property type="match status" value="2"/>
</dbReference>
<evidence type="ECO:0008006" key="16">
    <source>
        <dbReference type="Google" id="ProtNLM"/>
    </source>
</evidence>
<comment type="similarity">
    <text evidence="2">Belongs to the ABC transporter superfamily. ABCB family. Multidrug resistance exporter (TC 3.A.1.201) subfamily.</text>
</comment>
<feature type="transmembrane region" description="Helical" evidence="11">
    <location>
        <begin position="416"/>
        <end position="436"/>
    </location>
</feature>
<keyword evidence="3" id="KW-0813">Transport</keyword>
<reference evidence="14 15" key="1">
    <citation type="journal article" date="2024" name="Science">
        <title>Giant polyketide synthase enzymes in the biosynthesis of giant marine polyether toxins.</title>
        <authorList>
            <person name="Fallon T.R."/>
            <person name="Shende V.V."/>
            <person name="Wierzbicki I.H."/>
            <person name="Pendleton A.L."/>
            <person name="Watervoot N.F."/>
            <person name="Auber R.P."/>
            <person name="Gonzalez D.J."/>
            <person name="Wisecaver J.H."/>
            <person name="Moore B.S."/>
        </authorList>
    </citation>
    <scope>NUCLEOTIDE SEQUENCE [LARGE SCALE GENOMIC DNA]</scope>
    <source>
        <strain evidence="14 15">12B1</strain>
    </source>
</reference>
<evidence type="ECO:0000259" key="13">
    <source>
        <dbReference type="PROSITE" id="PS50929"/>
    </source>
</evidence>
<dbReference type="SUPFAM" id="SSF52540">
    <property type="entry name" value="P-loop containing nucleoside triphosphate hydrolases"/>
    <property type="match status" value="2"/>
</dbReference>
<comment type="subcellular location">
    <subcellularLocation>
        <location evidence="1">Membrane</location>
        <topology evidence="1">Multi-pass membrane protein</topology>
    </subcellularLocation>
</comment>
<evidence type="ECO:0000256" key="6">
    <source>
        <dbReference type="ARBA" id="ARBA00022741"/>
    </source>
</evidence>
<evidence type="ECO:0000313" key="14">
    <source>
        <dbReference type="EMBL" id="KAL1498748.1"/>
    </source>
</evidence>
<dbReference type="InterPro" id="IPR017871">
    <property type="entry name" value="ABC_transporter-like_CS"/>
</dbReference>
<keyword evidence="9 11" id="KW-0472">Membrane</keyword>
<evidence type="ECO:0000256" key="4">
    <source>
        <dbReference type="ARBA" id="ARBA00022692"/>
    </source>
</evidence>
<dbReference type="Proteomes" id="UP001515480">
    <property type="component" value="Unassembled WGS sequence"/>
</dbReference>
<dbReference type="GO" id="GO:0015421">
    <property type="term" value="F:ABC-type oligopeptide transporter activity"/>
    <property type="evidence" value="ECO:0007669"/>
    <property type="project" value="TreeGrafter"/>
</dbReference>
<comment type="caution">
    <text evidence="14">The sequence shown here is derived from an EMBL/GenBank/DDBJ whole genome shotgun (WGS) entry which is preliminary data.</text>
</comment>
<evidence type="ECO:0000256" key="3">
    <source>
        <dbReference type="ARBA" id="ARBA00022448"/>
    </source>
</evidence>
<feature type="domain" description="ABC transmembrane type-1" evidence="13">
    <location>
        <begin position="34"/>
        <end position="292"/>
    </location>
</feature>
<evidence type="ECO:0000256" key="11">
    <source>
        <dbReference type="SAM" id="Phobius"/>
    </source>
</evidence>
<dbReference type="InterPro" id="IPR039421">
    <property type="entry name" value="Type_1_exporter"/>
</dbReference>
<feature type="domain" description="ABC transporter" evidence="12">
    <location>
        <begin position="1145"/>
        <end position="1384"/>
    </location>
</feature>
<name>A0AB34II86_PRYPA</name>
<keyword evidence="8 11" id="KW-1133">Transmembrane helix</keyword>
<feature type="transmembrane region" description="Helical" evidence="11">
    <location>
        <begin position="1081"/>
        <end position="1102"/>
    </location>
</feature>
<dbReference type="InterPro" id="IPR011527">
    <property type="entry name" value="ABC1_TM_dom"/>
</dbReference>
<evidence type="ECO:0000259" key="12">
    <source>
        <dbReference type="PROSITE" id="PS50893"/>
    </source>
</evidence>
<feature type="transmembrane region" description="Helical" evidence="11">
    <location>
        <begin position="932"/>
        <end position="950"/>
    </location>
</feature>
<feature type="transmembrane region" description="Helical" evidence="11">
    <location>
        <begin position="73"/>
        <end position="96"/>
    </location>
</feature>
<dbReference type="InterPro" id="IPR003439">
    <property type="entry name" value="ABC_transporter-like_ATP-bd"/>
</dbReference>
<dbReference type="Pfam" id="PF00005">
    <property type="entry name" value="ABC_tran"/>
    <property type="match status" value="2"/>
</dbReference>
<dbReference type="GO" id="GO:0016887">
    <property type="term" value="F:ATP hydrolysis activity"/>
    <property type="evidence" value="ECO:0007669"/>
    <property type="project" value="InterPro"/>
</dbReference>
<protein>
    <recommendedName>
        <fullName evidence="16">Bile salt export pump</fullName>
    </recommendedName>
</protein>
<feature type="region of interest" description="Disordered" evidence="10">
    <location>
        <begin position="718"/>
        <end position="750"/>
    </location>
</feature>
<dbReference type="SUPFAM" id="SSF90123">
    <property type="entry name" value="ABC transporter transmembrane region"/>
    <property type="match status" value="2"/>
</dbReference>
<feature type="compositionally biased region" description="Basic and acidic residues" evidence="10">
    <location>
        <begin position="721"/>
        <end position="746"/>
    </location>
</feature>
<keyword evidence="7" id="KW-0067">ATP-binding</keyword>
<dbReference type="CDD" id="cd18577">
    <property type="entry name" value="ABC_6TM_Pgp_ABCB1_D1_like"/>
    <property type="match status" value="1"/>
</dbReference>
<dbReference type="PANTHER" id="PTHR43394">
    <property type="entry name" value="ATP-DEPENDENT PERMEASE MDL1, MITOCHONDRIAL"/>
    <property type="match status" value="1"/>
</dbReference>
<organism evidence="14 15">
    <name type="scientific">Prymnesium parvum</name>
    <name type="common">Toxic golden alga</name>
    <dbReference type="NCBI Taxonomy" id="97485"/>
    <lineage>
        <taxon>Eukaryota</taxon>
        <taxon>Haptista</taxon>
        <taxon>Haptophyta</taxon>
        <taxon>Prymnesiophyceae</taxon>
        <taxon>Prymnesiales</taxon>
        <taxon>Prymnesiaceae</taxon>
        <taxon>Prymnesium</taxon>
    </lineage>
</organism>
<dbReference type="PROSITE" id="PS50929">
    <property type="entry name" value="ABC_TM1F"/>
    <property type="match status" value="2"/>
</dbReference>
<dbReference type="FunFam" id="3.40.50.300:FF:000251">
    <property type="entry name" value="ABC transporter B family member 19"/>
    <property type="match status" value="1"/>
</dbReference>
<dbReference type="InterPro" id="IPR036640">
    <property type="entry name" value="ABC1_TM_sf"/>
</dbReference>
<feature type="transmembrane region" description="Helical" evidence="11">
    <location>
        <begin position="1045"/>
        <end position="1069"/>
    </location>
</feature>
<feature type="transmembrane region" description="Helical" evidence="11">
    <location>
        <begin position="956"/>
        <end position="977"/>
    </location>
</feature>
<dbReference type="SMART" id="SM00382">
    <property type="entry name" value="AAA"/>
    <property type="match status" value="2"/>
</dbReference>
<feature type="transmembrane region" description="Helical" evidence="11">
    <location>
        <begin position="259"/>
        <end position="282"/>
    </location>
</feature>
<feature type="transmembrane region" description="Helical" evidence="11">
    <location>
        <begin position="153"/>
        <end position="171"/>
    </location>
</feature>
<feature type="domain" description="ABC transmembrane type-1" evidence="13">
    <location>
        <begin position="810"/>
        <end position="1107"/>
    </location>
</feature>
<dbReference type="Gene3D" id="3.40.50.300">
    <property type="entry name" value="P-loop containing nucleotide triphosphate hydrolases"/>
    <property type="match status" value="2"/>
</dbReference>
<keyword evidence="15" id="KW-1185">Reference proteome</keyword>